<evidence type="ECO:0000256" key="7">
    <source>
        <dbReference type="ARBA" id="ARBA00022989"/>
    </source>
</evidence>
<keyword evidence="3" id="KW-0050">Antiport</keyword>
<evidence type="ECO:0000256" key="4">
    <source>
        <dbReference type="ARBA" id="ARBA00022538"/>
    </source>
</evidence>
<dbReference type="PANTHER" id="PTHR46157">
    <property type="entry name" value="K(+) EFFLUX ANTIPORTER 3, CHLOROPLASTIC"/>
    <property type="match status" value="1"/>
</dbReference>
<keyword evidence="8" id="KW-0406">Ion transport</keyword>
<keyword evidence="4" id="KW-0633">Potassium transport</keyword>
<keyword evidence="9 10" id="KW-0472">Membrane</keyword>
<evidence type="ECO:0000256" key="5">
    <source>
        <dbReference type="ARBA" id="ARBA00022692"/>
    </source>
</evidence>
<feature type="transmembrane region" description="Helical" evidence="10">
    <location>
        <begin position="70"/>
        <end position="89"/>
    </location>
</feature>
<dbReference type="InterPro" id="IPR036291">
    <property type="entry name" value="NAD(P)-bd_dom_sf"/>
</dbReference>
<keyword evidence="5 10" id="KW-0812">Transmembrane</keyword>
<evidence type="ECO:0000256" key="3">
    <source>
        <dbReference type="ARBA" id="ARBA00022449"/>
    </source>
</evidence>
<feature type="transmembrane region" description="Helical" evidence="10">
    <location>
        <begin position="160"/>
        <end position="184"/>
    </location>
</feature>
<dbReference type="KEGG" id="ptaw:DW352_01270"/>
<evidence type="ECO:0000259" key="11">
    <source>
        <dbReference type="PROSITE" id="PS51201"/>
    </source>
</evidence>
<feature type="transmembrane region" description="Helical" evidence="10">
    <location>
        <begin position="233"/>
        <end position="266"/>
    </location>
</feature>
<organism evidence="12 13">
    <name type="scientific">Pseudolabrys taiwanensis</name>
    <dbReference type="NCBI Taxonomy" id="331696"/>
    <lineage>
        <taxon>Bacteria</taxon>
        <taxon>Pseudomonadati</taxon>
        <taxon>Pseudomonadota</taxon>
        <taxon>Alphaproteobacteria</taxon>
        <taxon>Hyphomicrobiales</taxon>
        <taxon>Xanthobacteraceae</taxon>
        <taxon>Pseudolabrys</taxon>
    </lineage>
</organism>
<keyword evidence="6" id="KW-0630">Potassium</keyword>
<name>A0A345ZQR8_9HYPH</name>
<dbReference type="Pfam" id="PF02254">
    <property type="entry name" value="TrkA_N"/>
    <property type="match status" value="1"/>
</dbReference>
<dbReference type="PROSITE" id="PS51201">
    <property type="entry name" value="RCK_N"/>
    <property type="match status" value="1"/>
</dbReference>
<dbReference type="InterPro" id="IPR003148">
    <property type="entry name" value="RCK_N"/>
</dbReference>
<keyword evidence="2" id="KW-0813">Transport</keyword>
<dbReference type="Gene3D" id="1.20.1530.20">
    <property type="match status" value="1"/>
</dbReference>
<dbReference type="Pfam" id="PF00999">
    <property type="entry name" value="Na_H_Exchanger"/>
    <property type="match status" value="1"/>
</dbReference>
<evidence type="ECO:0000313" key="13">
    <source>
        <dbReference type="Proteomes" id="UP000254889"/>
    </source>
</evidence>
<dbReference type="OrthoDB" id="9781411at2"/>
<feature type="transmembrane region" description="Helical" evidence="10">
    <location>
        <begin position="98"/>
        <end position="121"/>
    </location>
</feature>
<dbReference type="RefSeq" id="WP_115687786.1">
    <property type="nucleotide sequence ID" value="NZ_CP031417.1"/>
</dbReference>
<proteinExistence type="predicted"/>
<dbReference type="PANTHER" id="PTHR46157:SF4">
    <property type="entry name" value="K(+) EFFLUX ANTIPORTER 3, CHLOROPLASTIC"/>
    <property type="match status" value="1"/>
</dbReference>
<feature type="transmembrane region" description="Helical" evidence="10">
    <location>
        <begin position="311"/>
        <end position="333"/>
    </location>
</feature>
<reference evidence="12 13" key="1">
    <citation type="submission" date="2018-07" db="EMBL/GenBank/DDBJ databases">
        <authorList>
            <person name="Quirk P.G."/>
            <person name="Krulwich T.A."/>
        </authorList>
    </citation>
    <scope>NUCLEOTIDE SEQUENCE [LARGE SCALE GENOMIC DNA]</scope>
    <source>
        <strain evidence="12 13">CC-BB4</strain>
    </source>
</reference>
<evidence type="ECO:0000256" key="8">
    <source>
        <dbReference type="ARBA" id="ARBA00023065"/>
    </source>
</evidence>
<dbReference type="AlphaFoldDB" id="A0A345ZQR8"/>
<keyword evidence="7 10" id="KW-1133">Transmembrane helix</keyword>
<evidence type="ECO:0000313" key="12">
    <source>
        <dbReference type="EMBL" id="AXK79265.1"/>
    </source>
</evidence>
<evidence type="ECO:0000256" key="6">
    <source>
        <dbReference type="ARBA" id="ARBA00022958"/>
    </source>
</evidence>
<protein>
    <submittedName>
        <fullName evidence="12">Portal protein</fullName>
    </submittedName>
</protein>
<feature type="transmembrane region" description="Helical" evidence="10">
    <location>
        <begin position="339"/>
        <end position="360"/>
    </location>
</feature>
<keyword evidence="13" id="KW-1185">Reference proteome</keyword>
<accession>A0A345ZQR8</accession>
<sequence length="582" mass="61845">MLHAENLKGLIVFLVVAGVIVPLFHRARIGTVLGFLIAGVVLGPHGLGRLEATHPWIHYITFDDPQRSEALAEFGIIILLFLLGLELSLQRFWQLRRYVLGIGFAQVVITTSAIGLAVRFAGGVPPAGIVLGLCLTLSSTAIVMQILAEQHRVAHPVGRIALSVLLFQDLMVVPILFIVGMLGGGGEARASSIYDLITPFAGALASVIAIMLAGRFLLGPLLRSVVKTGSRDLIMALALLILVCASVATGLAGLSVALGAFLAGLLLSENEARHHIEVDLEPFKGLLLGLFFITVGTNLDLFVIARDIGWILLAVVVLLAGKALILYVIARAFGVTRTVAAEVALLLAQTGEFAFVVLGVAQQRSLLPQRLIVGAIAVVSLSMMLTPLCAALGRRFGAKLVMADHLDEAPGPDQSEMENHVVIGGCGRVGQLIAEALEAEGIPYVCLDLNGEAVALMRRQGRPAYFGDACRTELLEKVGAQRARAFVVTLNRARGAERMVVAARKINRSAFIFARAADPTHAARLIKLGAFGVIPETVEAGLQLAGRLMETLDLSDDTVARRLSDMRAAEVAKLDRAEAGEA</sequence>
<feature type="transmembrane region" description="Helical" evidence="10">
    <location>
        <begin position="6"/>
        <end position="24"/>
    </location>
</feature>
<evidence type="ECO:0000256" key="1">
    <source>
        <dbReference type="ARBA" id="ARBA00004141"/>
    </source>
</evidence>
<dbReference type="GO" id="GO:0015297">
    <property type="term" value="F:antiporter activity"/>
    <property type="evidence" value="ECO:0007669"/>
    <property type="project" value="UniProtKB-KW"/>
</dbReference>
<dbReference type="Proteomes" id="UP000254889">
    <property type="component" value="Chromosome"/>
</dbReference>
<feature type="transmembrane region" description="Helical" evidence="10">
    <location>
        <begin position="31"/>
        <end position="50"/>
    </location>
</feature>
<dbReference type="InterPro" id="IPR038770">
    <property type="entry name" value="Na+/solute_symporter_sf"/>
</dbReference>
<dbReference type="SUPFAM" id="SSF51735">
    <property type="entry name" value="NAD(P)-binding Rossmann-fold domains"/>
    <property type="match status" value="1"/>
</dbReference>
<dbReference type="Gene3D" id="3.40.50.720">
    <property type="entry name" value="NAD(P)-binding Rossmann-like Domain"/>
    <property type="match status" value="1"/>
</dbReference>
<comment type="subcellular location">
    <subcellularLocation>
        <location evidence="1">Membrane</location>
        <topology evidence="1">Multi-pass membrane protein</topology>
    </subcellularLocation>
</comment>
<dbReference type="GO" id="GO:0006813">
    <property type="term" value="P:potassium ion transport"/>
    <property type="evidence" value="ECO:0007669"/>
    <property type="project" value="UniProtKB-KW"/>
</dbReference>
<feature type="transmembrane region" description="Helical" evidence="10">
    <location>
        <begin position="196"/>
        <end position="221"/>
    </location>
</feature>
<gene>
    <name evidence="12" type="ORF">DW352_01270</name>
</gene>
<feature type="transmembrane region" description="Helical" evidence="10">
    <location>
        <begin position="127"/>
        <end position="148"/>
    </location>
</feature>
<feature type="transmembrane region" description="Helical" evidence="10">
    <location>
        <begin position="372"/>
        <end position="393"/>
    </location>
</feature>
<evidence type="ECO:0000256" key="10">
    <source>
        <dbReference type="SAM" id="Phobius"/>
    </source>
</evidence>
<evidence type="ECO:0000256" key="9">
    <source>
        <dbReference type="ARBA" id="ARBA00023136"/>
    </source>
</evidence>
<dbReference type="GO" id="GO:1902600">
    <property type="term" value="P:proton transmembrane transport"/>
    <property type="evidence" value="ECO:0007669"/>
    <property type="project" value="InterPro"/>
</dbReference>
<dbReference type="InterPro" id="IPR006153">
    <property type="entry name" value="Cation/H_exchanger_TM"/>
</dbReference>
<dbReference type="EMBL" id="CP031417">
    <property type="protein sequence ID" value="AXK79265.1"/>
    <property type="molecule type" value="Genomic_DNA"/>
</dbReference>
<dbReference type="GO" id="GO:0005886">
    <property type="term" value="C:plasma membrane"/>
    <property type="evidence" value="ECO:0007669"/>
    <property type="project" value="TreeGrafter"/>
</dbReference>
<feature type="domain" description="RCK N-terminal" evidence="11">
    <location>
        <begin position="418"/>
        <end position="535"/>
    </location>
</feature>
<evidence type="ECO:0000256" key="2">
    <source>
        <dbReference type="ARBA" id="ARBA00022448"/>
    </source>
</evidence>